<keyword evidence="4" id="KW-0477">Merozoite</keyword>
<feature type="domain" description="Duffy-antigen binding" evidence="3">
    <location>
        <begin position="165"/>
        <end position="305"/>
    </location>
</feature>
<dbReference type="AlphaFoldDB" id="A0A151L2J8"/>
<dbReference type="InterPro" id="IPR042202">
    <property type="entry name" value="Duffy-ag-bd_sf"/>
</dbReference>
<evidence type="ECO:0000313" key="5">
    <source>
        <dbReference type="Proteomes" id="UP000076004"/>
    </source>
</evidence>
<dbReference type="VEuPathDB" id="PlasmoDB:PGSY75_0012700"/>
<keyword evidence="2" id="KW-0732">Signal</keyword>
<evidence type="ECO:0000313" key="4">
    <source>
        <dbReference type="EMBL" id="KYN93170.1"/>
    </source>
</evidence>
<dbReference type="Gene3D" id="1.20.58.830">
    <property type="match status" value="1"/>
</dbReference>
<evidence type="ECO:0000256" key="1">
    <source>
        <dbReference type="SAM" id="MobiDB-lite"/>
    </source>
</evidence>
<dbReference type="InterPro" id="IPR008602">
    <property type="entry name" value="Duffy-antigen-binding"/>
</dbReference>
<proteinExistence type="predicted"/>
<dbReference type="Proteomes" id="UP000076004">
    <property type="component" value="Unassembled WGS sequence"/>
</dbReference>
<feature type="chain" id="PRO_5007583885" evidence="2">
    <location>
        <begin position="26"/>
        <end position="554"/>
    </location>
</feature>
<dbReference type="EMBL" id="LVLB01000297">
    <property type="protein sequence ID" value="KYN93170.1"/>
    <property type="molecule type" value="Genomic_DNA"/>
</dbReference>
<dbReference type="Gene3D" id="1.20.1310.20">
    <property type="entry name" value="Duffy-antigen binding domain"/>
    <property type="match status" value="1"/>
</dbReference>
<dbReference type="SUPFAM" id="SSF140924">
    <property type="entry name" value="Duffy binding domain-like"/>
    <property type="match status" value="1"/>
</dbReference>
<dbReference type="RefSeq" id="XP_018638790.1">
    <property type="nucleotide sequence ID" value="XM_018783266.1"/>
</dbReference>
<dbReference type="GO" id="GO:0016020">
    <property type="term" value="C:membrane"/>
    <property type="evidence" value="ECO:0007669"/>
    <property type="project" value="InterPro"/>
</dbReference>
<feature type="region of interest" description="Disordered" evidence="1">
    <location>
        <begin position="428"/>
        <end position="496"/>
    </location>
</feature>
<reference evidence="4 5" key="1">
    <citation type="journal article" date="2016" name="Nat. Commun.">
        <title>Genomes of cryptic chimpanzee Plasmodium species reveal key evolutionary events leading to human malaria.</title>
        <authorList>
            <person name="Sundararaman S.A."/>
            <person name="Plenderleith L.J."/>
            <person name="Liu W."/>
            <person name="Loy D.E."/>
            <person name="Learn G.H."/>
            <person name="Li Y."/>
            <person name="Shaw K.S."/>
            <person name="Ayouba A."/>
            <person name="Peeters M."/>
            <person name="Speede S."/>
            <person name="Shaw G.M."/>
            <person name="Bushman F.D."/>
            <person name="Brisson D."/>
            <person name="Rayner J.C."/>
            <person name="Sharp P.M."/>
            <person name="Hahn B.H."/>
        </authorList>
    </citation>
    <scope>NUCLEOTIDE SEQUENCE [LARGE SCALE GENOMIC DNA]</scope>
    <source>
        <strain evidence="4 5">SY75</strain>
    </source>
</reference>
<name>A0A151L2J8_9APIC</name>
<comment type="caution">
    <text evidence="4">The sequence shown here is derived from an EMBL/GenBank/DDBJ whole genome shotgun (WGS) entry which is preliminary data.</text>
</comment>
<protein>
    <submittedName>
        <fullName evidence="4">Duffy binding-like merozoite surface protein</fullName>
    </submittedName>
</protein>
<evidence type="ECO:0000259" key="3">
    <source>
        <dbReference type="Pfam" id="PF05424"/>
    </source>
</evidence>
<sequence>MKQIYNILSFLLIFNVHTFLKNVECNGHINENDTKNIKNGLPDNNLEIENVLNIRGSTFDKLKNDLGESSNEDKKGENKIYNEGYTFLHGKEINDNHGMVMNFSNKDEEIPFSGSSSEDENKTKYDPKDVCNPVGSFSYCPRKDFDLLYDWNRGYVKNALTDNMGVHVPPRRTKLCLLNVKKANKRKWNTDKLKTELLKDASGESHSLFKFFENKHYNSFLYIKYSFADIADIIKGKDMMDNNISNTIQLIFQKEKETDNSINPEDWWKKHRDNIWEVMMCGQSGTKNEKCPGHNDVDEIPQFFRWFSEWGISFCKEYETEMHYVSLVCISKKTNNEADSPDQTKSKNDTCVEALKNYENWFNIRRPQWIDQIKKYNKDQSKYEYAKDLSPEDFLKRKSPECIFKNLKFTDLFENSFDKQKLLDMLKETPSNDESRSDTSVETPQADSQNARITEERQHDEENPEQSATTEPLSVPSASDNSSTVPSKNDSRVPVTNYDPYERLLGLEFGNVKGPGINPYISSKESDSLELINLTSWDKEDIMKQNEDVKDEIE</sequence>
<feature type="compositionally biased region" description="Polar residues" evidence="1">
    <location>
        <begin position="440"/>
        <end position="452"/>
    </location>
</feature>
<feature type="non-terminal residue" evidence="4">
    <location>
        <position position="554"/>
    </location>
</feature>
<feature type="signal peptide" evidence="2">
    <location>
        <begin position="1"/>
        <end position="25"/>
    </location>
</feature>
<gene>
    <name evidence="4" type="ORF">PGSY75_0012700</name>
</gene>
<dbReference type="VEuPathDB" id="PlasmoDB:PGABG01_1033900"/>
<accession>A0A151L2J8</accession>
<dbReference type="KEGG" id="pgab:PGSY75_0012700"/>
<dbReference type="GO" id="GO:0046789">
    <property type="term" value="F:host cell surface receptor binding"/>
    <property type="evidence" value="ECO:0007669"/>
    <property type="project" value="InterPro"/>
</dbReference>
<organism evidence="4 5">
    <name type="scientific">Plasmodium gaboni</name>
    <dbReference type="NCBI Taxonomy" id="647221"/>
    <lineage>
        <taxon>Eukaryota</taxon>
        <taxon>Sar</taxon>
        <taxon>Alveolata</taxon>
        <taxon>Apicomplexa</taxon>
        <taxon>Aconoidasida</taxon>
        <taxon>Haemosporida</taxon>
        <taxon>Plasmodiidae</taxon>
        <taxon>Plasmodium</taxon>
        <taxon>Plasmodium (Laverania)</taxon>
    </lineage>
</organism>
<evidence type="ECO:0000256" key="2">
    <source>
        <dbReference type="SAM" id="SignalP"/>
    </source>
</evidence>
<feature type="compositionally biased region" description="Polar residues" evidence="1">
    <location>
        <begin position="465"/>
        <end position="488"/>
    </location>
</feature>
<dbReference type="Pfam" id="PF05424">
    <property type="entry name" value="Duffy_binding"/>
    <property type="match status" value="1"/>
</dbReference>
<dbReference type="GeneID" id="29773836"/>